<sequence>MRRGWSWRKKQRPWLHRMMEVEKLLIVFMSVWRPWMWQLQRNVLLKFCLVLDLTSKCKQRKLEIFLVAGE</sequence>
<dbReference type="EMBL" id="EF147909">
    <property type="protein sequence ID" value="ABK95907.1"/>
    <property type="molecule type" value="mRNA"/>
</dbReference>
<evidence type="ECO:0000313" key="1">
    <source>
        <dbReference type="EMBL" id="ABK95907.1"/>
    </source>
</evidence>
<accession>A9PHQ4</accession>
<organism evidence="1">
    <name type="scientific">Populus trichocarpa</name>
    <name type="common">Western balsam poplar</name>
    <name type="synonym">Populus balsamifera subsp. trichocarpa</name>
    <dbReference type="NCBI Taxonomy" id="3694"/>
    <lineage>
        <taxon>Eukaryota</taxon>
        <taxon>Viridiplantae</taxon>
        <taxon>Streptophyta</taxon>
        <taxon>Embryophyta</taxon>
        <taxon>Tracheophyta</taxon>
        <taxon>Spermatophyta</taxon>
        <taxon>Magnoliopsida</taxon>
        <taxon>eudicotyledons</taxon>
        <taxon>Gunneridae</taxon>
        <taxon>Pentapetalae</taxon>
        <taxon>rosids</taxon>
        <taxon>fabids</taxon>
        <taxon>Malpighiales</taxon>
        <taxon>Salicaceae</taxon>
        <taxon>Saliceae</taxon>
        <taxon>Populus</taxon>
    </lineage>
</organism>
<name>A9PHQ4_POPTR</name>
<dbReference type="AlphaFoldDB" id="A9PHQ4"/>
<reference evidence="1" key="1">
    <citation type="journal article" date="2008" name="BMC Genomics">
        <title>Analysis of 4,664 high-quality sequence-finished poplar full-length cDNA clones and their utility for the discovery of genes responding to insect feeding.</title>
        <authorList>
            <person name="Ralph S.G."/>
            <person name="Chun H.J."/>
            <person name="Cooper D."/>
            <person name="Kirkpatrick R."/>
            <person name="Kolosova N."/>
            <person name="Gunter L."/>
            <person name="Tuskan G.A."/>
            <person name="Douglas C.J."/>
            <person name="Holt R.A."/>
            <person name="Jones S.J."/>
            <person name="Marra M.A."/>
            <person name="Bohlmann J."/>
        </authorList>
    </citation>
    <scope>NUCLEOTIDE SEQUENCE</scope>
    <source>
        <tissue evidence="1">Young and mature leaves</tissue>
    </source>
</reference>
<protein>
    <submittedName>
        <fullName evidence="1">Uncharacterized protein</fullName>
    </submittedName>
</protein>
<proteinExistence type="evidence at transcript level"/>